<sequence>MISSDTLENVGAVMQWVVAPIAAFVWLNYAKLQRHDVLIAVLQTETAAVQLAHDREIKEIRETSRAIMAKLDNIEEALRK</sequence>
<name>A0A6J7VPA3_9CAUD</name>
<keyword evidence="1" id="KW-0472">Membrane</keyword>
<feature type="transmembrane region" description="Helical" evidence="1">
    <location>
        <begin position="12"/>
        <end position="29"/>
    </location>
</feature>
<protein>
    <recommendedName>
        <fullName evidence="3">Holin</fullName>
    </recommendedName>
</protein>
<reference evidence="2" key="1">
    <citation type="submission" date="2020-05" db="EMBL/GenBank/DDBJ databases">
        <authorList>
            <person name="Chiriac C."/>
            <person name="Salcher M."/>
            <person name="Ghai R."/>
            <person name="Kavagutti S V."/>
        </authorList>
    </citation>
    <scope>NUCLEOTIDE SEQUENCE</scope>
</reference>
<dbReference type="EMBL" id="LR798191">
    <property type="protein sequence ID" value="CAB5079531.1"/>
    <property type="molecule type" value="Genomic_DNA"/>
</dbReference>
<organism evidence="2">
    <name type="scientific">uncultured Caudovirales phage</name>
    <dbReference type="NCBI Taxonomy" id="2100421"/>
    <lineage>
        <taxon>Viruses</taxon>
        <taxon>Duplodnaviria</taxon>
        <taxon>Heunggongvirae</taxon>
        <taxon>Uroviricota</taxon>
        <taxon>Caudoviricetes</taxon>
        <taxon>Peduoviridae</taxon>
        <taxon>Maltschvirus</taxon>
        <taxon>Maltschvirus maltsch</taxon>
    </lineage>
</organism>
<proteinExistence type="predicted"/>
<accession>A0A6J7VPA3</accession>
<evidence type="ECO:0000256" key="1">
    <source>
        <dbReference type="SAM" id="Phobius"/>
    </source>
</evidence>
<evidence type="ECO:0000313" key="2">
    <source>
        <dbReference type="EMBL" id="CAB5079531.1"/>
    </source>
</evidence>
<keyword evidence="1" id="KW-1133">Transmembrane helix</keyword>
<gene>
    <name evidence="2" type="ORF">UFOVP143_8</name>
</gene>
<evidence type="ECO:0008006" key="3">
    <source>
        <dbReference type="Google" id="ProtNLM"/>
    </source>
</evidence>
<keyword evidence="1" id="KW-0812">Transmembrane</keyword>